<proteinExistence type="predicted"/>
<name>A0A8R1DUG2_CAEJA</name>
<dbReference type="Proteomes" id="UP000005237">
    <property type="component" value="Unassembled WGS sequence"/>
</dbReference>
<dbReference type="AlphaFoldDB" id="A0A8R1DUG2"/>
<reference evidence="2" key="1">
    <citation type="submission" date="2010-08" db="EMBL/GenBank/DDBJ databases">
        <authorList>
            <consortium name="Caenorhabditis japonica Sequencing Consortium"/>
            <person name="Wilson R.K."/>
        </authorList>
    </citation>
    <scope>NUCLEOTIDE SEQUENCE [LARGE SCALE GENOMIC DNA]</scope>
    <source>
        <strain evidence="2">DF5081</strain>
    </source>
</reference>
<organism evidence="1 2">
    <name type="scientific">Caenorhabditis japonica</name>
    <dbReference type="NCBI Taxonomy" id="281687"/>
    <lineage>
        <taxon>Eukaryota</taxon>
        <taxon>Metazoa</taxon>
        <taxon>Ecdysozoa</taxon>
        <taxon>Nematoda</taxon>
        <taxon>Chromadorea</taxon>
        <taxon>Rhabditida</taxon>
        <taxon>Rhabditina</taxon>
        <taxon>Rhabditomorpha</taxon>
        <taxon>Rhabditoidea</taxon>
        <taxon>Rhabditidae</taxon>
        <taxon>Peloderinae</taxon>
        <taxon>Caenorhabditis</taxon>
    </lineage>
</organism>
<evidence type="ECO:0000313" key="2">
    <source>
        <dbReference type="Proteomes" id="UP000005237"/>
    </source>
</evidence>
<reference evidence="1" key="2">
    <citation type="submission" date="2022-06" db="UniProtKB">
        <authorList>
            <consortium name="EnsemblMetazoa"/>
        </authorList>
    </citation>
    <scope>IDENTIFICATION</scope>
    <source>
        <strain evidence="1">DF5081</strain>
    </source>
</reference>
<protein>
    <submittedName>
        <fullName evidence="1">Uncharacterized protein</fullName>
    </submittedName>
</protein>
<evidence type="ECO:0000313" key="1">
    <source>
        <dbReference type="EnsemblMetazoa" id="CJA12309.1"/>
    </source>
</evidence>
<sequence length="71" mass="7721">WLVPSSSGRDDDAVSLDSCQSAYSPINHRSIHSSANHHRIGGLMEASSAHVPDNYYSVSLVLGYGRRSSYV</sequence>
<accession>A0A8R1DUG2</accession>
<keyword evidence="2" id="KW-1185">Reference proteome</keyword>
<dbReference type="EnsemblMetazoa" id="CJA12309.1">
    <property type="protein sequence ID" value="CJA12309.1"/>
    <property type="gene ID" value="WBGene00131513"/>
</dbReference>